<feature type="compositionally biased region" description="Basic and acidic residues" evidence="2">
    <location>
        <begin position="346"/>
        <end position="360"/>
    </location>
</feature>
<dbReference type="Pfam" id="PF00023">
    <property type="entry name" value="Ank"/>
    <property type="match status" value="5"/>
</dbReference>
<dbReference type="KEGG" id="bbel:109478599"/>
<dbReference type="InterPro" id="IPR002110">
    <property type="entry name" value="Ankyrin_rpt"/>
</dbReference>
<gene>
    <name evidence="4" type="primary">LOC109478599</name>
</gene>
<dbReference type="Pfam" id="PF12796">
    <property type="entry name" value="Ank_2"/>
    <property type="match status" value="3"/>
</dbReference>
<dbReference type="PANTHER" id="PTHR24118:SF99">
    <property type="entry name" value="POTE ANKYRIN DOMAIN FAMILY MEMBER 3C-RELATED"/>
    <property type="match status" value="1"/>
</dbReference>
<feature type="repeat" description="ANK" evidence="1">
    <location>
        <begin position="486"/>
        <end position="518"/>
    </location>
</feature>
<protein>
    <submittedName>
        <fullName evidence="4">Serine/threonine-protein phosphatase 6 regulatory ankyrin repeat subunit C-like</fullName>
    </submittedName>
</protein>
<feature type="repeat" description="ANK" evidence="1">
    <location>
        <begin position="133"/>
        <end position="165"/>
    </location>
</feature>
<accession>A0A6P4ZGG6</accession>
<feature type="compositionally biased region" description="Basic and acidic residues" evidence="2">
    <location>
        <begin position="313"/>
        <end position="323"/>
    </location>
</feature>
<dbReference type="Gene3D" id="1.10.10.60">
    <property type="entry name" value="Homeodomain-like"/>
    <property type="match status" value="2"/>
</dbReference>
<dbReference type="InterPro" id="IPR036770">
    <property type="entry name" value="Ankyrin_rpt-contain_sf"/>
</dbReference>
<feature type="region of interest" description="Disordered" evidence="2">
    <location>
        <begin position="712"/>
        <end position="756"/>
    </location>
</feature>
<feature type="repeat" description="ANK" evidence="1">
    <location>
        <begin position="1"/>
        <end position="33"/>
    </location>
</feature>
<reference evidence="4" key="1">
    <citation type="submission" date="2025-08" db="UniProtKB">
        <authorList>
            <consortium name="RefSeq"/>
        </authorList>
    </citation>
    <scope>IDENTIFICATION</scope>
    <source>
        <tissue evidence="4">Gonad</tissue>
    </source>
</reference>
<dbReference type="PROSITE" id="PS50297">
    <property type="entry name" value="ANK_REP_REGION"/>
    <property type="match status" value="12"/>
</dbReference>
<dbReference type="Gene3D" id="3.40.50.2000">
    <property type="entry name" value="Glycogen Phosphorylase B"/>
    <property type="match status" value="1"/>
</dbReference>
<feature type="repeat" description="ANK" evidence="1">
    <location>
        <begin position="387"/>
        <end position="419"/>
    </location>
</feature>
<dbReference type="Gene3D" id="1.25.40.20">
    <property type="entry name" value="Ankyrin repeat-containing domain"/>
    <property type="match status" value="7"/>
</dbReference>
<feature type="repeat" description="ANK" evidence="1">
    <location>
        <begin position="586"/>
        <end position="618"/>
    </location>
</feature>
<evidence type="ECO:0000256" key="2">
    <source>
        <dbReference type="SAM" id="MobiDB-lite"/>
    </source>
</evidence>
<dbReference type="PROSITE" id="PS50088">
    <property type="entry name" value="ANK_REPEAT"/>
    <property type="match status" value="13"/>
</dbReference>
<dbReference type="AlphaFoldDB" id="A0A6P4ZGG6"/>
<dbReference type="PANTHER" id="PTHR24118">
    <property type="entry name" value="POTE ANKYRIN DOMAIN"/>
    <property type="match status" value="1"/>
</dbReference>
<dbReference type="PRINTS" id="PR01415">
    <property type="entry name" value="ANKYRIN"/>
</dbReference>
<sequence>MKRTPLHLSAENDHYDIATALLKAGAAVNARDVVERTSLHLAAVNGHHNLATALLGAGATVNARDDQQWTPVHLAAMNGHHETVTALHKAGADVNARDNEEKIPLHLAANNGYQETVAVLLKAGSNVNTKNREQITPLHLASRDGDYETALALLTAGADANVMDKQKSVPLHEAALHGHPKCVEVLLQHGADIAVRNKEGLSTKDIAKDKDTSSIDTGRKEEVILGRNAILKLLQEESSRIYKRNKEAQAVLIRYYEEKGMTVVKKDCPVIKAAAEESGKSVEQVRNFINYYKRKASSGKRPADEPAGSQSDRVAKESREKMSTADPSDQGAGSSTWQVQTAGSAIDKEEHERKEKELCEAAKTGDTAKVKQLLDEGVNSQATSGYMKRTPLHLSAENDHYDIATALLKAGAAVNARDVVERTALHLAAVNGHHNLATALLRAGATVNAPADQQRTPVHLAAMNGHHETVTTLHKAGADVNARDNEEKIPLHLAANNGYQETVAVLLKAGSNVNTKNNKQRTSMHLAATNGHHETVTLLAAAQNADVNAQDSEQITPLHLASRNGDYKTALALLTAGADANVKDKQESVPLHEAALHGHPKCVEVLLQHGADIAVRNKEGLSTKDIAKDKDTSSIDTGKKEEVILGRKAILKLLQEESSRISNRNKEAQAVLIRYYEEKGMTVVKKDCPLIIAAAEESGKSVEQVRNFISNRKKRASSGKRPADEPAGSLSDTVAKESKDGAKKPRTQARVEDAEKPGCSFQGIETLMEGSIQDGASGSSTDVTISTQTLQSKQDISTSAAISVLLVNDEYGTAHGGVSTMSRGVARLLRKHGAQVYATALKVTEDDKRSAKRDGVELLLPEVHSDMPQPCLDWLNHYHMVHYPNIPRTLQYVVGHADVTSKAAKRIKEQSCQEAKLVLFNHEMPEDTAYFKTTKKAMQAPDKESRILEDAKSADAVFSVGPKIYSYFETNYKSLEEAGPRHYLFLPRASKVFENTNARPGGGQKVVLSFGRVSEVVVQKGHDLAARSLGYVPEHILRNLSWVVRGVRKDEDDWEKSRKILEKKMQKRIIKPTFRPFGTQEDIANDIKRAHLVLMTSRSEPFGLVGLEAIAAGIPVLISDQSGLADMIKDLSKKYKSLEDLRHRIVKTNVEESAVEETARRWADKITDTLEYSEGEFEKAAEFKKKLLESKYWEESNNDLLRVCGLIE</sequence>
<evidence type="ECO:0000313" key="3">
    <source>
        <dbReference type="Proteomes" id="UP000515135"/>
    </source>
</evidence>
<feature type="repeat" description="ANK" evidence="1">
    <location>
        <begin position="34"/>
        <end position="66"/>
    </location>
</feature>
<feature type="compositionally biased region" description="Polar residues" evidence="2">
    <location>
        <begin position="325"/>
        <end position="343"/>
    </location>
</feature>
<dbReference type="GeneID" id="109478599"/>
<dbReference type="OrthoDB" id="194358at2759"/>
<dbReference type="Pfam" id="PF20706">
    <property type="entry name" value="GT4-conflict"/>
    <property type="match status" value="1"/>
</dbReference>
<evidence type="ECO:0000256" key="1">
    <source>
        <dbReference type="PROSITE-ProRule" id="PRU00023"/>
    </source>
</evidence>
<keyword evidence="3" id="KW-1185">Reference proteome</keyword>
<dbReference type="SMART" id="SM00248">
    <property type="entry name" value="ANK"/>
    <property type="match status" value="14"/>
</dbReference>
<feature type="repeat" description="ANK" evidence="1">
    <location>
        <begin position="453"/>
        <end position="485"/>
    </location>
</feature>
<keyword evidence="1" id="KW-0040">ANK repeat</keyword>
<feature type="compositionally biased region" description="Basic and acidic residues" evidence="2">
    <location>
        <begin position="734"/>
        <end position="756"/>
    </location>
</feature>
<proteinExistence type="predicted"/>
<dbReference type="CDD" id="cd03801">
    <property type="entry name" value="GT4_PimA-like"/>
    <property type="match status" value="1"/>
</dbReference>
<feature type="repeat" description="ANK" evidence="1">
    <location>
        <begin position="519"/>
        <end position="552"/>
    </location>
</feature>
<dbReference type="RefSeq" id="XP_019635828.1">
    <property type="nucleotide sequence ID" value="XM_019780269.1"/>
</dbReference>
<feature type="region of interest" description="Disordered" evidence="2">
    <location>
        <begin position="295"/>
        <end position="360"/>
    </location>
</feature>
<name>A0A6P4ZGG6_BRABE</name>
<feature type="repeat" description="ANK" evidence="1">
    <location>
        <begin position="166"/>
        <end position="198"/>
    </location>
</feature>
<dbReference type="SUPFAM" id="SSF48403">
    <property type="entry name" value="Ankyrin repeat"/>
    <property type="match status" value="2"/>
</dbReference>
<feature type="repeat" description="ANK" evidence="1">
    <location>
        <begin position="100"/>
        <end position="132"/>
    </location>
</feature>
<feature type="repeat" description="ANK" evidence="1">
    <location>
        <begin position="553"/>
        <end position="585"/>
    </location>
</feature>
<feature type="repeat" description="ANK" evidence="1">
    <location>
        <begin position="67"/>
        <end position="99"/>
    </location>
</feature>
<dbReference type="SUPFAM" id="SSF53756">
    <property type="entry name" value="UDP-Glycosyltransferase/glycogen phosphorylase"/>
    <property type="match status" value="1"/>
</dbReference>
<organism evidence="3 4">
    <name type="scientific">Branchiostoma belcheri</name>
    <name type="common">Amphioxus</name>
    <dbReference type="NCBI Taxonomy" id="7741"/>
    <lineage>
        <taxon>Eukaryota</taxon>
        <taxon>Metazoa</taxon>
        <taxon>Chordata</taxon>
        <taxon>Cephalochordata</taxon>
        <taxon>Leptocardii</taxon>
        <taxon>Amphioxiformes</taxon>
        <taxon>Branchiostomatidae</taxon>
        <taxon>Branchiostoma</taxon>
    </lineage>
</organism>
<evidence type="ECO:0000313" key="4">
    <source>
        <dbReference type="RefSeq" id="XP_019635828.1"/>
    </source>
</evidence>
<dbReference type="Proteomes" id="UP000515135">
    <property type="component" value="Unplaced"/>
</dbReference>
<feature type="repeat" description="ANK" evidence="1">
    <location>
        <begin position="420"/>
        <end position="452"/>
    </location>
</feature>